<name>A0A6M0RM58_9CYAN</name>
<dbReference type="InterPro" id="IPR037284">
    <property type="entry name" value="SUF_FeS_clus_asmbl_SufBD_sf"/>
</dbReference>
<comment type="caution">
    <text evidence="4">The sequence shown here is derived from an EMBL/GenBank/DDBJ whole genome shotgun (WGS) entry which is preliminary data.</text>
</comment>
<evidence type="ECO:0000259" key="3">
    <source>
        <dbReference type="Pfam" id="PF19295"/>
    </source>
</evidence>
<accession>A0A6M0RM58</accession>
<evidence type="ECO:0000313" key="4">
    <source>
        <dbReference type="EMBL" id="NEZ57246.1"/>
    </source>
</evidence>
<dbReference type="PANTHER" id="PTHR43575:SF1">
    <property type="entry name" value="PROTEIN ABCI7, CHLOROPLASTIC"/>
    <property type="match status" value="1"/>
</dbReference>
<reference evidence="4 5" key="1">
    <citation type="journal article" date="2020" name="Microb. Ecol.">
        <title>Ecogenomics of the Marine Benthic Filamentous Cyanobacterium Adonisia.</title>
        <authorList>
            <person name="Walter J.M."/>
            <person name="Coutinho F.H."/>
            <person name="Leomil L."/>
            <person name="Hargreaves P.I."/>
            <person name="Campeao M.E."/>
            <person name="Vieira V.V."/>
            <person name="Silva B.S."/>
            <person name="Fistarol G.O."/>
            <person name="Salomon P.S."/>
            <person name="Sawabe T."/>
            <person name="Mino S."/>
            <person name="Hosokawa M."/>
            <person name="Miyashita H."/>
            <person name="Maruyama F."/>
            <person name="van Verk M.C."/>
            <person name="Dutilh B.E."/>
            <person name="Thompson C.C."/>
            <person name="Thompson F.L."/>
        </authorList>
    </citation>
    <scope>NUCLEOTIDE SEQUENCE [LARGE SCALE GENOMIC DNA]</scope>
    <source>
        <strain evidence="4 5">CCMR0081</strain>
    </source>
</reference>
<dbReference type="GO" id="GO:0016226">
    <property type="term" value="P:iron-sulfur cluster assembly"/>
    <property type="evidence" value="ECO:0007669"/>
    <property type="project" value="InterPro"/>
</dbReference>
<sequence>MSKVATVTQRDRYLGELLEQAALSAKQSPLGLDTLRAAARALVQERTFPSNRDEDWRFTDLSSMLEMSFQAPGALKDSVIAEAKQQLANISLGDTARLVFVNGIFADSLSNVGDGTSVLSQAEATPDALAQIQGSNEVFTALNTAGFTDAAVLHIKKNTAIEQPIQIVYLTIGNGLFVQPRCLVVAEAGSAVTLVEEFHGSGASFTNSVSEVWVHDNAEVTHLRLQQESSEAVHIGKTAVSQARDSRYRNTAFIFGAGISRHNLEVYQTGPQTETELTGLTAVRDKQLADTHSLIALSHPHGTANQLQKNIMDDRAHGVFNGRVYVPHQAQLTNASQLNRNLLLSSKSRIDTKPELDIVADNVKCAHGATVSQLAPDEMFYLQSRGINRDQAQRLLIYAFAMEIIEPITVAPLRERMNQYIQQWTV</sequence>
<evidence type="ECO:0000313" key="5">
    <source>
        <dbReference type="Proteomes" id="UP000481033"/>
    </source>
</evidence>
<keyword evidence="5" id="KW-1185">Reference proteome</keyword>
<protein>
    <submittedName>
        <fullName evidence="4">Fe-S cluster assembly protein SufD</fullName>
    </submittedName>
</protein>
<dbReference type="InterPro" id="IPR000825">
    <property type="entry name" value="SUF_FeS_clus_asmbl_SufBD_core"/>
</dbReference>
<dbReference type="Pfam" id="PF01458">
    <property type="entry name" value="SUFBD_core"/>
    <property type="match status" value="1"/>
</dbReference>
<proteinExistence type="inferred from homology"/>
<feature type="domain" description="SUF system FeS cluster assembly SufBD core" evidence="2">
    <location>
        <begin position="175"/>
        <end position="400"/>
    </location>
</feature>
<dbReference type="InterPro" id="IPR045595">
    <property type="entry name" value="SufBD_N"/>
</dbReference>
<dbReference type="Pfam" id="PF19295">
    <property type="entry name" value="SufBD_N"/>
    <property type="match status" value="1"/>
</dbReference>
<dbReference type="InterPro" id="IPR055346">
    <property type="entry name" value="Fe-S_cluster_assembly_SufBD"/>
</dbReference>
<dbReference type="PANTHER" id="PTHR43575">
    <property type="entry name" value="PROTEIN ABCI7, CHLOROPLASTIC"/>
    <property type="match status" value="1"/>
</dbReference>
<evidence type="ECO:0000259" key="2">
    <source>
        <dbReference type="Pfam" id="PF01458"/>
    </source>
</evidence>
<dbReference type="NCBIfam" id="TIGR01981">
    <property type="entry name" value="sufD"/>
    <property type="match status" value="1"/>
</dbReference>
<comment type="similarity">
    <text evidence="1">Belongs to the iron-sulfur cluster assembly SufBD family.</text>
</comment>
<dbReference type="RefSeq" id="WP_163699311.1">
    <property type="nucleotide sequence ID" value="NZ_QXHD01000004.1"/>
</dbReference>
<feature type="domain" description="SUF system FeS cluster assembly SufBD N-terminal" evidence="3">
    <location>
        <begin position="13"/>
        <end position="167"/>
    </location>
</feature>
<gene>
    <name evidence="4" type="primary">sufD</name>
    <name evidence="4" type="ORF">DXZ20_16530</name>
</gene>
<dbReference type="InterPro" id="IPR011542">
    <property type="entry name" value="SUF_FeS_clus_asmbl_SufD"/>
</dbReference>
<dbReference type="Proteomes" id="UP000481033">
    <property type="component" value="Unassembled WGS sequence"/>
</dbReference>
<organism evidence="4 5">
    <name type="scientific">Adonisia turfae CCMR0081</name>
    <dbReference type="NCBI Taxonomy" id="2292702"/>
    <lineage>
        <taxon>Bacteria</taxon>
        <taxon>Bacillati</taxon>
        <taxon>Cyanobacteriota</taxon>
        <taxon>Adonisia</taxon>
        <taxon>Adonisia turfae</taxon>
    </lineage>
</organism>
<dbReference type="AlphaFoldDB" id="A0A6M0RM58"/>
<dbReference type="SUPFAM" id="SSF101960">
    <property type="entry name" value="Stabilizer of iron transporter SufD"/>
    <property type="match status" value="1"/>
</dbReference>
<evidence type="ECO:0000256" key="1">
    <source>
        <dbReference type="ARBA" id="ARBA00043967"/>
    </source>
</evidence>
<dbReference type="EMBL" id="QXHD01000004">
    <property type="protein sequence ID" value="NEZ57246.1"/>
    <property type="molecule type" value="Genomic_DNA"/>
</dbReference>